<dbReference type="Proteomes" id="UP000799757">
    <property type="component" value="Unassembled WGS sequence"/>
</dbReference>
<dbReference type="InterPro" id="IPR046372">
    <property type="entry name" value="PARG_cat_C"/>
</dbReference>
<dbReference type="GO" id="GO:0009225">
    <property type="term" value="P:nucleotide-sugar metabolic process"/>
    <property type="evidence" value="ECO:0007669"/>
    <property type="project" value="TreeGrafter"/>
</dbReference>
<dbReference type="AlphaFoldDB" id="A0A6A6XTH6"/>
<dbReference type="PANTHER" id="PTHR12837">
    <property type="entry name" value="POLY ADP-RIBOSE GLYCOHYDROLASE"/>
    <property type="match status" value="1"/>
</dbReference>
<evidence type="ECO:0000313" key="3">
    <source>
        <dbReference type="Proteomes" id="UP000799757"/>
    </source>
</evidence>
<proteinExistence type="predicted"/>
<accession>A0A6A6XTH6</accession>
<name>A0A6A6XTH6_9PLEO</name>
<dbReference type="EMBL" id="MU001758">
    <property type="protein sequence ID" value="KAF2799782.1"/>
    <property type="molecule type" value="Genomic_DNA"/>
</dbReference>
<feature type="domain" description="PARG catalytic Macro" evidence="1">
    <location>
        <begin position="272"/>
        <end position="422"/>
    </location>
</feature>
<dbReference type="GO" id="GO:0005634">
    <property type="term" value="C:nucleus"/>
    <property type="evidence" value="ECO:0007669"/>
    <property type="project" value="TreeGrafter"/>
</dbReference>
<evidence type="ECO:0000259" key="1">
    <source>
        <dbReference type="Pfam" id="PF05028"/>
    </source>
</evidence>
<reference evidence="2" key="1">
    <citation type="journal article" date="2020" name="Stud. Mycol.">
        <title>101 Dothideomycetes genomes: a test case for predicting lifestyles and emergence of pathogens.</title>
        <authorList>
            <person name="Haridas S."/>
            <person name="Albert R."/>
            <person name="Binder M."/>
            <person name="Bloem J."/>
            <person name="Labutti K."/>
            <person name="Salamov A."/>
            <person name="Andreopoulos B."/>
            <person name="Baker S."/>
            <person name="Barry K."/>
            <person name="Bills G."/>
            <person name="Bluhm B."/>
            <person name="Cannon C."/>
            <person name="Castanera R."/>
            <person name="Culley D."/>
            <person name="Daum C."/>
            <person name="Ezra D."/>
            <person name="Gonzalez J."/>
            <person name="Henrissat B."/>
            <person name="Kuo A."/>
            <person name="Liang C."/>
            <person name="Lipzen A."/>
            <person name="Lutzoni F."/>
            <person name="Magnuson J."/>
            <person name="Mondo S."/>
            <person name="Nolan M."/>
            <person name="Ohm R."/>
            <person name="Pangilinan J."/>
            <person name="Park H.-J."/>
            <person name="Ramirez L."/>
            <person name="Alfaro M."/>
            <person name="Sun H."/>
            <person name="Tritt A."/>
            <person name="Yoshinaga Y."/>
            <person name="Zwiers L.-H."/>
            <person name="Turgeon B."/>
            <person name="Goodwin S."/>
            <person name="Spatafora J."/>
            <person name="Crous P."/>
            <person name="Grigoriev I."/>
        </authorList>
    </citation>
    <scope>NUCLEOTIDE SEQUENCE</scope>
    <source>
        <strain evidence="2">CBS 109.77</strain>
    </source>
</reference>
<protein>
    <recommendedName>
        <fullName evidence="1">PARG catalytic Macro domain-containing protein</fullName>
    </recommendedName>
</protein>
<keyword evidence="3" id="KW-1185">Reference proteome</keyword>
<dbReference type="OrthoDB" id="1937899at2759"/>
<gene>
    <name evidence="2" type="ORF">K505DRAFT_370732</name>
</gene>
<dbReference type="GO" id="GO:1990966">
    <property type="term" value="P:ATP generation from poly-ADP-D-ribose"/>
    <property type="evidence" value="ECO:0007669"/>
    <property type="project" value="TreeGrafter"/>
</dbReference>
<dbReference type="GO" id="GO:0005975">
    <property type="term" value="P:carbohydrate metabolic process"/>
    <property type="evidence" value="ECO:0007669"/>
    <property type="project" value="InterPro"/>
</dbReference>
<evidence type="ECO:0000313" key="2">
    <source>
        <dbReference type="EMBL" id="KAF2799782.1"/>
    </source>
</evidence>
<dbReference type="Pfam" id="PF05028">
    <property type="entry name" value="PARG_cat_C"/>
    <property type="match status" value="1"/>
</dbReference>
<sequence length="465" mass="50728">MSYLLPTHPSIPCDDPLGVLDVENPLQYQVLEKMLQSSLARIASNSPPAVVVPTLIEDIAYTIHRNGTIDIENLRQFLSRDASGTSAKTVQYLLFAAQHLSERFRSQLLETLDAGRDTVTYTGAQVDSLLAHQFLGTLSQPEGNTWGLPCFTSWFVSDPAHRQAVDGYLTTLLDHFAQGGYSENDLFVFSLQTALEMPDPSQCRRYPNLHLYVVAEESEPSYASIPSLSAFSDAEQTTPFPASTSGTPFALVAAHSEPGPGPTGTQEERLQSASLALSVSALVIPKIPNDAAVVTSEFPVHASWKGHNRTATLNGLYDGGKRPSRHYILADALPLDEVESKPGMLKDMGKGRIEREVRKLYAAFSGAVNMHIAVQARNRETCVVETSAWGCGAFGGDIIVKTMCMMIAAGMTGMELHLTLLEQRAQEISTVELLLKNTRTTAELWQLLIKSTSPVDLVKNISTDH</sequence>
<dbReference type="GO" id="GO:0004649">
    <property type="term" value="F:poly(ADP-ribose) glycohydrolase activity"/>
    <property type="evidence" value="ECO:0007669"/>
    <property type="project" value="InterPro"/>
</dbReference>
<dbReference type="InterPro" id="IPR007724">
    <property type="entry name" value="Poly_GlycHdrlase"/>
</dbReference>
<dbReference type="PANTHER" id="PTHR12837:SF0">
    <property type="entry name" value="POLY(ADP-RIBOSE) GLYCOHYDROLASE"/>
    <property type="match status" value="1"/>
</dbReference>
<dbReference type="GO" id="GO:0005737">
    <property type="term" value="C:cytoplasm"/>
    <property type="evidence" value="ECO:0007669"/>
    <property type="project" value="TreeGrafter"/>
</dbReference>
<dbReference type="GO" id="GO:0006282">
    <property type="term" value="P:regulation of DNA repair"/>
    <property type="evidence" value="ECO:0007669"/>
    <property type="project" value="InterPro"/>
</dbReference>
<organism evidence="2 3">
    <name type="scientific">Melanomma pulvis-pyrius CBS 109.77</name>
    <dbReference type="NCBI Taxonomy" id="1314802"/>
    <lineage>
        <taxon>Eukaryota</taxon>
        <taxon>Fungi</taxon>
        <taxon>Dikarya</taxon>
        <taxon>Ascomycota</taxon>
        <taxon>Pezizomycotina</taxon>
        <taxon>Dothideomycetes</taxon>
        <taxon>Pleosporomycetidae</taxon>
        <taxon>Pleosporales</taxon>
        <taxon>Melanommataceae</taxon>
        <taxon>Melanomma</taxon>
    </lineage>
</organism>